<protein>
    <submittedName>
        <fullName evidence="1">NAD(P)-dependent oxidoreductase</fullName>
    </submittedName>
</protein>
<dbReference type="InterPro" id="IPR052718">
    <property type="entry name" value="NmrA-type_oxidoreductase"/>
</dbReference>
<dbReference type="EMBL" id="AP025739">
    <property type="protein sequence ID" value="BDI33316.1"/>
    <property type="molecule type" value="Genomic_DNA"/>
</dbReference>
<dbReference type="OrthoDB" id="152510at2"/>
<dbReference type="PANTHER" id="PTHR47129">
    <property type="entry name" value="QUINONE OXIDOREDUCTASE 2"/>
    <property type="match status" value="1"/>
</dbReference>
<accession>A0A402CNQ2</accession>
<dbReference type="Proteomes" id="UP000287394">
    <property type="component" value="Chromosome"/>
</dbReference>
<dbReference type="PANTHER" id="PTHR47129:SF1">
    <property type="entry name" value="NMRA-LIKE DOMAIN-CONTAINING PROTEIN"/>
    <property type="match status" value="1"/>
</dbReference>
<dbReference type="RefSeq" id="WP_119319027.1">
    <property type="nucleotide sequence ID" value="NZ_AP025739.1"/>
</dbReference>
<sequence>MIVVTGATGKLGRLVIEGLLAKIPAGEIVAAVRNPEKARDLAALGVNVRQADYSQPETLSAAFAGADKALLISSNQLGVRIAQHQAVIDAARAAGATLLAYTSILRADTSTLMLAAEHKATETNIRHSGLNFAFLRNGWYLENHTEQLGAAIQHGAILGAAGDGRFASASRADFAAAAVAVLTGSGHENKVYELAGDIPYTLTTLAEEVSAQAGTTVSYNHLPEEAYRSALLGFGLPAEFAEILVDSDLGASKGELDSTSSDLRDLIGRPTVTLADAVSTALKS</sequence>
<gene>
    <name evidence="1" type="ORF">CCAX7_53670</name>
</gene>
<name>A0A402CNQ2_9BACT</name>
<dbReference type="Gene3D" id="3.40.50.720">
    <property type="entry name" value="NAD(P)-binding Rossmann-like Domain"/>
    <property type="match status" value="1"/>
</dbReference>
<dbReference type="SUPFAM" id="SSF51735">
    <property type="entry name" value="NAD(P)-binding Rossmann-fold domains"/>
    <property type="match status" value="1"/>
</dbReference>
<proteinExistence type="predicted"/>
<reference evidence="1 2" key="1">
    <citation type="journal article" date="2019" name="Int. J. Syst. Evol. Microbiol.">
        <title>Capsulimonas corticalis gen. nov., sp. nov., an aerobic capsulated bacterium, of a novel bacterial order, Capsulimonadales ord. nov., of the class Armatimonadia of the phylum Armatimonadetes.</title>
        <authorList>
            <person name="Li J."/>
            <person name="Kudo C."/>
            <person name="Tonouchi A."/>
        </authorList>
    </citation>
    <scope>NUCLEOTIDE SEQUENCE [LARGE SCALE GENOMIC DNA]</scope>
    <source>
        <strain evidence="1 2">AX-7</strain>
    </source>
</reference>
<evidence type="ECO:0000313" key="2">
    <source>
        <dbReference type="Proteomes" id="UP000287394"/>
    </source>
</evidence>
<keyword evidence="2" id="KW-1185">Reference proteome</keyword>
<dbReference type="KEGG" id="ccot:CCAX7_53670"/>
<dbReference type="Pfam" id="PF13460">
    <property type="entry name" value="NAD_binding_10"/>
    <property type="match status" value="1"/>
</dbReference>
<evidence type="ECO:0000313" key="1">
    <source>
        <dbReference type="EMBL" id="BDI33316.1"/>
    </source>
</evidence>
<dbReference type="Gene3D" id="3.90.25.10">
    <property type="entry name" value="UDP-galactose 4-epimerase, domain 1"/>
    <property type="match status" value="1"/>
</dbReference>
<dbReference type="CDD" id="cd05269">
    <property type="entry name" value="TMR_SDR_a"/>
    <property type="match status" value="1"/>
</dbReference>
<dbReference type="InterPro" id="IPR036291">
    <property type="entry name" value="NAD(P)-bd_dom_sf"/>
</dbReference>
<organism evidence="1 2">
    <name type="scientific">Capsulimonas corticalis</name>
    <dbReference type="NCBI Taxonomy" id="2219043"/>
    <lineage>
        <taxon>Bacteria</taxon>
        <taxon>Bacillati</taxon>
        <taxon>Armatimonadota</taxon>
        <taxon>Armatimonadia</taxon>
        <taxon>Capsulimonadales</taxon>
        <taxon>Capsulimonadaceae</taxon>
        <taxon>Capsulimonas</taxon>
    </lineage>
</organism>
<dbReference type="InterPro" id="IPR016040">
    <property type="entry name" value="NAD(P)-bd_dom"/>
</dbReference>
<dbReference type="AlphaFoldDB" id="A0A402CNQ2"/>